<dbReference type="RefSeq" id="WP_102296827.1">
    <property type="nucleotide sequence ID" value="NZ_JAAHTI010000001.1"/>
</dbReference>
<accession>A0AA45A8P0</accession>
<evidence type="ECO:0000313" key="3">
    <source>
        <dbReference type="Proteomes" id="UP000239763"/>
    </source>
</evidence>
<dbReference type="EMBL" id="MCSB01000013">
    <property type="protein sequence ID" value="PME29344.1"/>
    <property type="molecule type" value="Genomic_DNA"/>
</dbReference>
<evidence type="ECO:0008006" key="4">
    <source>
        <dbReference type="Google" id="ProtNLM"/>
    </source>
</evidence>
<evidence type="ECO:0000313" key="2">
    <source>
        <dbReference type="EMBL" id="PME29344.1"/>
    </source>
</evidence>
<sequence length="451" mass="49808">MKNTNLLRTTLASSIAFALTACGGGSNSNTPTSPPADQTRSISSMSVVNDGFQTFKPRAHDLTGYRAYSRAATFNTPLDDGQSAYVYENPENGEVSSISFEGDDAESVVTPTIDMIVDLNTTYSAINMSNVTVTVDDVVYEGNYTLIQDKNTGDLYPLVKSGVPIYKKVEAEHEAWITDTRFSHNGDSTRIYLRHSDELSLHKAELIDGTFVISKVFDDYFRNNVILSTGDIVTVPWSGNSLTWVKQDGTEHNFNYDTSQLSVPFLYADKLYAMRDSDDALIELTLNDATLDQTDALWTTNGYRPSSMSVVRGDYKMHSDCSVYQFDDTTKTITQLEPPKAHSGHVANAGQTSLYCMYSSADDNSALPSFMRFDTSKAELNQLATTTLDASSGTKLNANERMAVVSDNELMFYQYPSGTFTEYYINFDAGTTVEKEVSSITAIKMQTVTQN</sequence>
<dbReference type="Proteomes" id="UP000239763">
    <property type="component" value="Unassembled WGS sequence"/>
</dbReference>
<protein>
    <recommendedName>
        <fullName evidence="4">DUF4374 domain-containing protein</fullName>
    </recommendedName>
</protein>
<name>A0AA45A8P0_9VIBR</name>
<keyword evidence="1" id="KW-0732">Signal</keyword>
<comment type="caution">
    <text evidence="2">The sequence shown here is derived from an EMBL/GenBank/DDBJ whole genome shotgun (WGS) entry which is preliminary data.</text>
</comment>
<dbReference type="AlphaFoldDB" id="A0AA45A8P0"/>
<feature type="signal peptide" evidence="1">
    <location>
        <begin position="1"/>
        <end position="18"/>
    </location>
</feature>
<feature type="chain" id="PRO_5041333361" description="DUF4374 domain-containing protein" evidence="1">
    <location>
        <begin position="19"/>
        <end position="451"/>
    </location>
</feature>
<proteinExistence type="predicted"/>
<gene>
    <name evidence="2" type="ORF">BCV38_04505</name>
</gene>
<keyword evidence="3" id="KW-1185">Reference proteome</keyword>
<reference evidence="2 3" key="1">
    <citation type="journal article" date="2018" name="Nature">
        <title>A major lineage of non-tailed dsDNA viruses as unrecognized killers of marine bacteria.</title>
        <authorList>
            <person name="Kauffman K.M."/>
            <person name="Hussain F.A."/>
            <person name="Yang J."/>
            <person name="Arevalo P."/>
            <person name="Brown J.M."/>
            <person name="Chang W.K."/>
            <person name="VanInsberghe D."/>
            <person name="Elsherbini J."/>
            <person name="Sharma R.S."/>
            <person name="Cutler M.B."/>
            <person name="Kelly L."/>
            <person name="Polz M.F."/>
        </authorList>
    </citation>
    <scope>NUCLEOTIDE SEQUENCE [LARGE SCALE GENOMIC DNA]</scope>
    <source>
        <strain evidence="2 3">10N.286.55.E1</strain>
    </source>
</reference>
<dbReference type="PROSITE" id="PS51257">
    <property type="entry name" value="PROKAR_LIPOPROTEIN"/>
    <property type="match status" value="1"/>
</dbReference>
<evidence type="ECO:0000256" key="1">
    <source>
        <dbReference type="SAM" id="SignalP"/>
    </source>
</evidence>
<organism evidence="2 3">
    <name type="scientific">Vibrio lentus</name>
    <dbReference type="NCBI Taxonomy" id="136468"/>
    <lineage>
        <taxon>Bacteria</taxon>
        <taxon>Pseudomonadati</taxon>
        <taxon>Pseudomonadota</taxon>
        <taxon>Gammaproteobacteria</taxon>
        <taxon>Vibrionales</taxon>
        <taxon>Vibrionaceae</taxon>
        <taxon>Vibrio</taxon>
    </lineage>
</organism>